<accession>A0AAV4Z7D7</accession>
<organism evidence="2 3">
    <name type="scientific">Methylobacterium bullatum</name>
    <dbReference type="NCBI Taxonomy" id="570505"/>
    <lineage>
        <taxon>Bacteria</taxon>
        <taxon>Pseudomonadati</taxon>
        <taxon>Pseudomonadota</taxon>
        <taxon>Alphaproteobacteria</taxon>
        <taxon>Hyphomicrobiales</taxon>
        <taxon>Methylobacteriaceae</taxon>
        <taxon>Methylobacterium</taxon>
    </lineage>
</organism>
<feature type="region of interest" description="Disordered" evidence="1">
    <location>
        <begin position="56"/>
        <end position="78"/>
    </location>
</feature>
<protein>
    <submittedName>
        <fullName evidence="2">Uncharacterized protein</fullName>
    </submittedName>
</protein>
<dbReference type="AlphaFoldDB" id="A0AAV4Z7D7"/>
<evidence type="ECO:0000313" key="2">
    <source>
        <dbReference type="EMBL" id="GJD39478.1"/>
    </source>
</evidence>
<name>A0AAV4Z7D7_9HYPH</name>
<dbReference type="EMBL" id="BPQF01000011">
    <property type="protein sequence ID" value="GJD39478.1"/>
    <property type="molecule type" value="Genomic_DNA"/>
</dbReference>
<sequence>MTRDQLSAELSRMAKMQISDITRAVKSGDKAIALNEVSDLALRLNQLADAIAGVPAPAPAPAPTPAPAVSRARVLDPA</sequence>
<feature type="compositionally biased region" description="Pro residues" evidence="1">
    <location>
        <begin position="56"/>
        <end position="66"/>
    </location>
</feature>
<dbReference type="Proteomes" id="UP001055307">
    <property type="component" value="Unassembled WGS sequence"/>
</dbReference>
<evidence type="ECO:0000256" key="1">
    <source>
        <dbReference type="SAM" id="MobiDB-lite"/>
    </source>
</evidence>
<proteinExistence type="predicted"/>
<reference evidence="2" key="2">
    <citation type="submission" date="2021-08" db="EMBL/GenBank/DDBJ databases">
        <authorList>
            <person name="Tani A."/>
            <person name="Ola A."/>
            <person name="Ogura Y."/>
            <person name="Katsura K."/>
            <person name="Hayashi T."/>
        </authorList>
    </citation>
    <scope>NUCLEOTIDE SEQUENCE</scope>
    <source>
        <strain evidence="2">DSM 21893</strain>
    </source>
</reference>
<comment type="caution">
    <text evidence="2">The sequence shown here is derived from an EMBL/GenBank/DDBJ whole genome shotgun (WGS) entry which is preliminary data.</text>
</comment>
<evidence type="ECO:0000313" key="3">
    <source>
        <dbReference type="Proteomes" id="UP001055307"/>
    </source>
</evidence>
<dbReference type="RefSeq" id="WP_192216404.1">
    <property type="nucleotide sequence ID" value="NZ_BPQF01000011.1"/>
</dbReference>
<gene>
    <name evidence="2" type="ORF">OICFNHDK_1939</name>
</gene>
<keyword evidence="3" id="KW-1185">Reference proteome</keyword>
<reference evidence="2" key="1">
    <citation type="journal article" date="2016" name="Front. Microbiol.">
        <title>Genome Sequence of the Piezophilic, Mesophilic Sulfate-Reducing Bacterium Desulfovibrio indicus J2T.</title>
        <authorList>
            <person name="Cao J."/>
            <person name="Maignien L."/>
            <person name="Shao Z."/>
            <person name="Alain K."/>
            <person name="Jebbar M."/>
        </authorList>
    </citation>
    <scope>NUCLEOTIDE SEQUENCE</scope>
    <source>
        <strain evidence="2">DSM 21893</strain>
    </source>
</reference>